<reference evidence="2" key="1">
    <citation type="journal article" date="2020" name="Stud. Mycol.">
        <title>101 Dothideomycetes genomes: a test case for predicting lifestyles and emergence of pathogens.</title>
        <authorList>
            <person name="Haridas S."/>
            <person name="Albert R."/>
            <person name="Binder M."/>
            <person name="Bloem J."/>
            <person name="Labutti K."/>
            <person name="Salamov A."/>
            <person name="Andreopoulos B."/>
            <person name="Baker S."/>
            <person name="Barry K."/>
            <person name="Bills G."/>
            <person name="Bluhm B."/>
            <person name="Cannon C."/>
            <person name="Castanera R."/>
            <person name="Culley D."/>
            <person name="Daum C."/>
            <person name="Ezra D."/>
            <person name="Gonzalez J."/>
            <person name="Henrissat B."/>
            <person name="Kuo A."/>
            <person name="Liang C."/>
            <person name="Lipzen A."/>
            <person name="Lutzoni F."/>
            <person name="Magnuson J."/>
            <person name="Mondo S."/>
            <person name="Nolan M."/>
            <person name="Ohm R."/>
            <person name="Pangilinan J."/>
            <person name="Park H.-J."/>
            <person name="Ramirez L."/>
            <person name="Alfaro M."/>
            <person name="Sun H."/>
            <person name="Tritt A."/>
            <person name="Yoshinaga Y."/>
            <person name="Zwiers L.-H."/>
            <person name="Turgeon B."/>
            <person name="Goodwin S."/>
            <person name="Spatafora J."/>
            <person name="Crous P."/>
            <person name="Grigoriev I."/>
        </authorList>
    </citation>
    <scope>NUCLEOTIDE SEQUENCE</scope>
    <source>
        <strain evidence="2">CBS 279.74</strain>
    </source>
</reference>
<sequence>MYLPSYNGALSVYVLPSPHIAKNAPVAMLALWSRAARNPGTCKCISCISSNRAVITRRARVVGIKGPLVCGAPTSTFVYTAIFAVGLAIDAKAKVGRNEQWEEAFALLREELDKPNARGAGMVGELDKSLRRQKWSLDEGAEYVYVEGESISMTKNVADIDELFPDGLDWDAVYRVAGTELTDDRTFQTRQAESAVDVQHISEKMWKLLRFDSRFPDAEILEWPTNTGERLIQYHLPPQSLWSPNYLRQPALAKRQTWKKLALQKLSIGLLIHEIIGIAFPTTTESSDNTLRSLLPAIHDVAILSPTETRLRQAEIRDRIKKIQDQPTDGSFEDIARAKLLTEYHNIPQYFQDNDGDYYHICQQMNRAIKHILFGKENDPIGSHEIPLTLARVCHNLLVSSSAPDVQTFNILILGIKRCGPPDLVDLVINAFHACKIRPNEITCVAILDHYLQSNRPQAFSQFIAQMRGMYRGGLMLARPHITVNEKGAKRLIRVSEDKVIQKVHPTPLVFHVLTLGALKFAGCARALDVYYEMKEDGWGLDVTGLGYFLDDCIREADWDNGVYIWNEILSIIPRVKRAQMESAYSKMLSLCSVTGNTAAFNQLLKEIVNHGLDRRAVVKTALATVKELQVKPAFTVPPMTADNVLLTIGEYMDVQPGTEPQQFSMGRFEQNYIPRQGTPSGETSQSPEDLDAAWSYWSQQELFTPSQQHSAPQQESGETQRKDSNGSR</sequence>
<organism evidence="2 3">
    <name type="scientific">Pleomassaria siparia CBS 279.74</name>
    <dbReference type="NCBI Taxonomy" id="1314801"/>
    <lineage>
        <taxon>Eukaryota</taxon>
        <taxon>Fungi</taxon>
        <taxon>Dikarya</taxon>
        <taxon>Ascomycota</taxon>
        <taxon>Pezizomycotina</taxon>
        <taxon>Dothideomycetes</taxon>
        <taxon>Pleosporomycetidae</taxon>
        <taxon>Pleosporales</taxon>
        <taxon>Pleomassariaceae</taxon>
        <taxon>Pleomassaria</taxon>
    </lineage>
</organism>
<evidence type="ECO:0008006" key="4">
    <source>
        <dbReference type="Google" id="ProtNLM"/>
    </source>
</evidence>
<feature type="region of interest" description="Disordered" evidence="1">
    <location>
        <begin position="673"/>
        <end position="692"/>
    </location>
</feature>
<dbReference type="Gene3D" id="1.25.40.10">
    <property type="entry name" value="Tetratricopeptide repeat domain"/>
    <property type="match status" value="1"/>
</dbReference>
<protein>
    <recommendedName>
        <fullName evidence="4">Pentatricopeptide repeat protein</fullName>
    </recommendedName>
</protein>
<dbReference type="InterPro" id="IPR011990">
    <property type="entry name" value="TPR-like_helical_dom_sf"/>
</dbReference>
<keyword evidence="3" id="KW-1185">Reference proteome</keyword>
<feature type="region of interest" description="Disordered" evidence="1">
    <location>
        <begin position="702"/>
        <end position="729"/>
    </location>
</feature>
<proteinExistence type="predicted"/>
<dbReference type="Proteomes" id="UP000799428">
    <property type="component" value="Unassembled WGS sequence"/>
</dbReference>
<feature type="compositionally biased region" description="Polar residues" evidence="1">
    <location>
        <begin position="702"/>
        <end position="718"/>
    </location>
</feature>
<feature type="compositionally biased region" description="Basic and acidic residues" evidence="1">
    <location>
        <begin position="719"/>
        <end position="729"/>
    </location>
</feature>
<evidence type="ECO:0000313" key="3">
    <source>
        <dbReference type="Proteomes" id="UP000799428"/>
    </source>
</evidence>
<evidence type="ECO:0000256" key="1">
    <source>
        <dbReference type="SAM" id="MobiDB-lite"/>
    </source>
</evidence>
<evidence type="ECO:0000313" key="2">
    <source>
        <dbReference type="EMBL" id="KAF2706529.1"/>
    </source>
</evidence>
<accession>A0A6G1K0Z0</accession>
<dbReference type="OrthoDB" id="185373at2759"/>
<dbReference type="EMBL" id="MU005775">
    <property type="protein sequence ID" value="KAF2706529.1"/>
    <property type="molecule type" value="Genomic_DNA"/>
</dbReference>
<dbReference type="AlphaFoldDB" id="A0A6G1K0Z0"/>
<feature type="compositionally biased region" description="Polar residues" evidence="1">
    <location>
        <begin position="678"/>
        <end position="688"/>
    </location>
</feature>
<gene>
    <name evidence="2" type="ORF">K504DRAFT_447478</name>
</gene>
<name>A0A6G1K0Z0_9PLEO</name>